<accession>A0AAD4D1N8</accession>
<dbReference type="EMBL" id="JAAAIL010002629">
    <property type="protein sequence ID" value="KAG0255735.1"/>
    <property type="molecule type" value="Genomic_DNA"/>
</dbReference>
<evidence type="ECO:0008006" key="4">
    <source>
        <dbReference type="Google" id="ProtNLM"/>
    </source>
</evidence>
<feature type="chain" id="PRO_5042174128" description="Kelch repeat-containing protein" evidence="1">
    <location>
        <begin position="36"/>
        <end position="328"/>
    </location>
</feature>
<keyword evidence="1" id="KW-0732">Signal</keyword>
<keyword evidence="3" id="KW-1185">Reference proteome</keyword>
<dbReference type="SMART" id="SM00612">
    <property type="entry name" value="Kelch"/>
    <property type="match status" value="1"/>
</dbReference>
<dbReference type="InterPro" id="IPR015915">
    <property type="entry name" value="Kelch-typ_b-propeller"/>
</dbReference>
<dbReference type="Gene3D" id="2.120.10.80">
    <property type="entry name" value="Kelch-type beta propeller"/>
    <property type="match status" value="1"/>
</dbReference>
<organism evidence="2 3">
    <name type="scientific">Linnemannia exigua</name>
    <dbReference type="NCBI Taxonomy" id="604196"/>
    <lineage>
        <taxon>Eukaryota</taxon>
        <taxon>Fungi</taxon>
        <taxon>Fungi incertae sedis</taxon>
        <taxon>Mucoromycota</taxon>
        <taxon>Mortierellomycotina</taxon>
        <taxon>Mortierellomycetes</taxon>
        <taxon>Mortierellales</taxon>
        <taxon>Mortierellaceae</taxon>
        <taxon>Linnemannia</taxon>
    </lineage>
</organism>
<name>A0AAD4D1N8_9FUNG</name>
<reference evidence="2" key="1">
    <citation type="journal article" date="2020" name="Fungal Divers.">
        <title>Resolving the Mortierellaceae phylogeny through synthesis of multi-gene phylogenetics and phylogenomics.</title>
        <authorList>
            <person name="Vandepol N."/>
            <person name="Liber J."/>
            <person name="Desiro A."/>
            <person name="Na H."/>
            <person name="Kennedy M."/>
            <person name="Barry K."/>
            <person name="Grigoriev I.V."/>
            <person name="Miller A.N."/>
            <person name="O'Donnell K."/>
            <person name="Stajich J.E."/>
            <person name="Bonito G."/>
        </authorList>
    </citation>
    <scope>NUCLEOTIDE SEQUENCE</scope>
    <source>
        <strain evidence="2">NRRL 28262</strain>
    </source>
</reference>
<evidence type="ECO:0000256" key="1">
    <source>
        <dbReference type="SAM" id="SignalP"/>
    </source>
</evidence>
<evidence type="ECO:0000313" key="2">
    <source>
        <dbReference type="EMBL" id="KAG0255735.1"/>
    </source>
</evidence>
<sequence>MTILNFNTCSRCVYPSRVLLFLVASLLLFIQPIPAQYTSPAPGKVYMWNYIADKTLFVRQASQFYSLDLTPLLSGNGNLVWKTLSTLNGPVPELELYQPIGITADSQAVISFNPSGTVSAYALASDTWSPPLALPAGAYIYDNHYVIPMTDPRTGIVYIEVKSNDVIQMLAYDPATKTRTFIPMPLTFRAPYTAYYMTWSYYMDGLVFFDSNPLDTQVKFQIYRPASNSWNYLTWNGTGPNPKYTPSINGCMVSAYNGRKIIIVGGQSGFDTAPGVFIIDAATLTWTEGPPVANGRGGMACATAGDYLVLSGVGEIPFRALSPPTHQG</sequence>
<dbReference type="AlphaFoldDB" id="A0AAD4D1N8"/>
<dbReference type="InterPro" id="IPR006652">
    <property type="entry name" value="Kelch_1"/>
</dbReference>
<evidence type="ECO:0000313" key="3">
    <source>
        <dbReference type="Proteomes" id="UP001194580"/>
    </source>
</evidence>
<proteinExistence type="predicted"/>
<gene>
    <name evidence="2" type="ORF">BGZ95_005687</name>
</gene>
<dbReference type="Proteomes" id="UP001194580">
    <property type="component" value="Unassembled WGS sequence"/>
</dbReference>
<comment type="caution">
    <text evidence="2">The sequence shown here is derived from an EMBL/GenBank/DDBJ whole genome shotgun (WGS) entry which is preliminary data.</text>
</comment>
<protein>
    <recommendedName>
        <fullName evidence="4">Kelch repeat-containing protein</fullName>
    </recommendedName>
</protein>
<feature type="signal peptide" evidence="1">
    <location>
        <begin position="1"/>
        <end position="35"/>
    </location>
</feature>
<dbReference type="SUPFAM" id="SSF117281">
    <property type="entry name" value="Kelch motif"/>
    <property type="match status" value="1"/>
</dbReference>